<protein>
    <submittedName>
        <fullName evidence="2">Uncharacterized protein</fullName>
    </submittedName>
</protein>
<dbReference type="EMBL" id="CP089984">
    <property type="protein sequence ID" value="WXB15106.1"/>
    <property type="molecule type" value="Genomic_DNA"/>
</dbReference>
<keyword evidence="1" id="KW-0732">Signal</keyword>
<dbReference type="RefSeq" id="WP_394824731.1">
    <property type="nucleotide sequence ID" value="NZ_CP089984.1"/>
</dbReference>
<feature type="signal peptide" evidence="1">
    <location>
        <begin position="1"/>
        <end position="19"/>
    </location>
</feature>
<accession>A0ABZ2LZA7</accession>
<organism evidence="2 3">
    <name type="scientific">Pendulispora albinea</name>
    <dbReference type="NCBI Taxonomy" id="2741071"/>
    <lineage>
        <taxon>Bacteria</taxon>
        <taxon>Pseudomonadati</taxon>
        <taxon>Myxococcota</taxon>
        <taxon>Myxococcia</taxon>
        <taxon>Myxococcales</taxon>
        <taxon>Sorangiineae</taxon>
        <taxon>Pendulisporaceae</taxon>
        <taxon>Pendulispora</taxon>
    </lineage>
</organism>
<keyword evidence="3" id="KW-1185">Reference proteome</keyword>
<reference evidence="2 3" key="1">
    <citation type="submission" date="2021-12" db="EMBL/GenBank/DDBJ databases">
        <title>Discovery of the Pendulisporaceae a myxobacterial family with distinct sporulation behavior and unique specialized metabolism.</title>
        <authorList>
            <person name="Garcia R."/>
            <person name="Popoff A."/>
            <person name="Bader C.D."/>
            <person name="Loehr J."/>
            <person name="Walesch S."/>
            <person name="Walt C."/>
            <person name="Boldt J."/>
            <person name="Bunk B."/>
            <person name="Haeckl F.J.F.P.J."/>
            <person name="Gunesch A.P."/>
            <person name="Birkelbach J."/>
            <person name="Nuebel U."/>
            <person name="Pietschmann T."/>
            <person name="Bach T."/>
            <person name="Mueller R."/>
        </authorList>
    </citation>
    <scope>NUCLEOTIDE SEQUENCE [LARGE SCALE GENOMIC DNA]</scope>
    <source>
        <strain evidence="2 3">MSr11954</strain>
    </source>
</reference>
<proteinExistence type="predicted"/>
<dbReference type="Proteomes" id="UP001370348">
    <property type="component" value="Chromosome"/>
</dbReference>
<name>A0ABZ2LZA7_9BACT</name>
<evidence type="ECO:0000313" key="2">
    <source>
        <dbReference type="EMBL" id="WXB15106.1"/>
    </source>
</evidence>
<gene>
    <name evidence="2" type="ORF">LZC94_45720</name>
</gene>
<evidence type="ECO:0000256" key="1">
    <source>
        <dbReference type="SAM" id="SignalP"/>
    </source>
</evidence>
<sequence>MKKIVFAFVTLLAPLMACSAETASEAPGSDEVVAPQEGDTQNQSIDVEAAASCGIVNLEYCRDPRFPSQITASCYPQRRCSCAAEIDICKSLVREYCGKVENIVVRNCDRP</sequence>
<feature type="chain" id="PRO_5046763841" evidence="1">
    <location>
        <begin position="20"/>
        <end position="111"/>
    </location>
</feature>
<evidence type="ECO:0000313" key="3">
    <source>
        <dbReference type="Proteomes" id="UP001370348"/>
    </source>
</evidence>